<evidence type="ECO:0000256" key="5">
    <source>
        <dbReference type="ARBA" id="ARBA00022741"/>
    </source>
</evidence>
<evidence type="ECO:0000256" key="7">
    <source>
        <dbReference type="ARBA" id="ARBA00022989"/>
    </source>
</evidence>
<keyword evidence="6" id="KW-0256">Endoplasmic reticulum</keyword>
<dbReference type="GO" id="GO:0005789">
    <property type="term" value="C:endoplasmic reticulum membrane"/>
    <property type="evidence" value="ECO:0007669"/>
    <property type="project" value="UniProtKB-SubCell"/>
</dbReference>
<gene>
    <name evidence="12" type="ORF">ABEB36_007093</name>
</gene>
<comment type="similarity">
    <text evidence="2">Belongs to the SRP receptor beta subunit family.</text>
</comment>
<keyword evidence="7 11" id="KW-1133">Transmembrane helix</keyword>
<evidence type="ECO:0000256" key="1">
    <source>
        <dbReference type="ARBA" id="ARBA00004389"/>
    </source>
</evidence>
<dbReference type="CDD" id="cd04105">
    <property type="entry name" value="SR_beta"/>
    <property type="match status" value="1"/>
</dbReference>
<protein>
    <recommendedName>
        <fullName evidence="3">Signal recognition particle receptor subunit beta</fullName>
    </recommendedName>
</protein>
<dbReference type="PANTHER" id="PTHR45909:SF1">
    <property type="entry name" value="ADP-RIBOSYLATION FACTOR-RELATED PROTEIN 1"/>
    <property type="match status" value="1"/>
</dbReference>
<evidence type="ECO:0000256" key="10">
    <source>
        <dbReference type="ARBA" id="ARBA00023170"/>
    </source>
</evidence>
<dbReference type="Gene3D" id="3.40.50.300">
    <property type="entry name" value="P-loop containing nucleotide triphosphate hydrolases"/>
    <property type="match status" value="1"/>
</dbReference>
<keyword evidence="5" id="KW-0547">Nucleotide-binding</keyword>
<comment type="caution">
    <text evidence="12">The sequence shown here is derived from an EMBL/GenBank/DDBJ whole genome shotgun (WGS) entry which is preliminary data.</text>
</comment>
<dbReference type="PANTHER" id="PTHR45909">
    <property type="entry name" value="ADP-RIBOSYLATION FACTOR-RELATED PROTEIN 1"/>
    <property type="match status" value="1"/>
</dbReference>
<sequence length="237" mass="26851">MDSDANTGPIIVALILIFVTIIIFFLKRIFSRSKRHVLLTGLNEAGKTVIFSQLLYNRVVTTYTSSQENIGTYGIDGKEIILVDLPGFHGIRTQFFEKYKNQTKAIVFVIDSITFTDNVRDVANVLFNILVDPVVIKSRPHILILCNKQDRTTAKGAKVVQSVLEKEMNTLRNTQLNQPKQLESKDNNFMDKLGDSNKSFSFSHLPYKVEFANSVATCKTGDVNLDELKKWFKNVIN</sequence>
<evidence type="ECO:0000313" key="12">
    <source>
        <dbReference type="EMBL" id="KAL1501843.1"/>
    </source>
</evidence>
<dbReference type="Proteomes" id="UP001566132">
    <property type="component" value="Unassembled WGS sequence"/>
</dbReference>
<dbReference type="AlphaFoldDB" id="A0ABD1ESR5"/>
<keyword evidence="13" id="KW-1185">Reference proteome</keyword>
<reference evidence="12 13" key="1">
    <citation type="submission" date="2024-05" db="EMBL/GenBank/DDBJ databases">
        <title>Genetic variation in Jamaican populations of the coffee berry borer (Hypothenemus hampei).</title>
        <authorList>
            <person name="Errbii M."/>
            <person name="Myrie A."/>
        </authorList>
    </citation>
    <scope>NUCLEOTIDE SEQUENCE [LARGE SCALE GENOMIC DNA]</scope>
    <source>
        <strain evidence="12">JA-Hopewell-2020-01-JO</strain>
        <tissue evidence="12">Whole body</tissue>
    </source>
</reference>
<accession>A0ABD1ESR5</accession>
<dbReference type="SUPFAM" id="SSF52540">
    <property type="entry name" value="P-loop containing nucleoside triphosphate hydrolases"/>
    <property type="match status" value="1"/>
</dbReference>
<keyword evidence="8" id="KW-0342">GTP-binding</keyword>
<evidence type="ECO:0000256" key="6">
    <source>
        <dbReference type="ARBA" id="ARBA00022824"/>
    </source>
</evidence>
<dbReference type="EMBL" id="JBDJPC010000005">
    <property type="protein sequence ID" value="KAL1501843.1"/>
    <property type="molecule type" value="Genomic_DNA"/>
</dbReference>
<keyword evidence="10" id="KW-0675">Receptor</keyword>
<dbReference type="InterPro" id="IPR024156">
    <property type="entry name" value="Small_GTPase_ARF"/>
</dbReference>
<keyword evidence="4 11" id="KW-0812">Transmembrane</keyword>
<dbReference type="GO" id="GO:0005525">
    <property type="term" value="F:GTP binding"/>
    <property type="evidence" value="ECO:0007669"/>
    <property type="project" value="UniProtKB-KW"/>
</dbReference>
<evidence type="ECO:0000256" key="2">
    <source>
        <dbReference type="ARBA" id="ARBA00005619"/>
    </source>
</evidence>
<feature type="transmembrane region" description="Helical" evidence="11">
    <location>
        <begin position="6"/>
        <end position="26"/>
    </location>
</feature>
<dbReference type="InterPro" id="IPR027417">
    <property type="entry name" value="P-loop_NTPase"/>
</dbReference>
<evidence type="ECO:0000256" key="3">
    <source>
        <dbReference type="ARBA" id="ARBA00020256"/>
    </source>
</evidence>
<proteinExistence type="inferred from homology"/>
<dbReference type="Pfam" id="PF09439">
    <property type="entry name" value="SRPRB"/>
    <property type="match status" value="1"/>
</dbReference>
<evidence type="ECO:0000256" key="8">
    <source>
        <dbReference type="ARBA" id="ARBA00023134"/>
    </source>
</evidence>
<dbReference type="InterPro" id="IPR019009">
    <property type="entry name" value="SRP_receptor_beta_su"/>
</dbReference>
<comment type="subcellular location">
    <subcellularLocation>
        <location evidence="1">Endoplasmic reticulum membrane</location>
        <topology evidence="1">Single-pass membrane protein</topology>
    </subcellularLocation>
</comment>
<name>A0ABD1ESR5_HYPHA</name>
<evidence type="ECO:0000256" key="11">
    <source>
        <dbReference type="SAM" id="Phobius"/>
    </source>
</evidence>
<evidence type="ECO:0000256" key="9">
    <source>
        <dbReference type="ARBA" id="ARBA00023136"/>
    </source>
</evidence>
<keyword evidence="9 11" id="KW-0472">Membrane</keyword>
<organism evidence="12 13">
    <name type="scientific">Hypothenemus hampei</name>
    <name type="common">Coffee berry borer</name>
    <dbReference type="NCBI Taxonomy" id="57062"/>
    <lineage>
        <taxon>Eukaryota</taxon>
        <taxon>Metazoa</taxon>
        <taxon>Ecdysozoa</taxon>
        <taxon>Arthropoda</taxon>
        <taxon>Hexapoda</taxon>
        <taxon>Insecta</taxon>
        <taxon>Pterygota</taxon>
        <taxon>Neoptera</taxon>
        <taxon>Endopterygota</taxon>
        <taxon>Coleoptera</taxon>
        <taxon>Polyphaga</taxon>
        <taxon>Cucujiformia</taxon>
        <taxon>Curculionidae</taxon>
        <taxon>Scolytinae</taxon>
        <taxon>Hypothenemus</taxon>
    </lineage>
</organism>
<evidence type="ECO:0000256" key="4">
    <source>
        <dbReference type="ARBA" id="ARBA00022692"/>
    </source>
</evidence>
<dbReference type="SMART" id="SM00177">
    <property type="entry name" value="ARF"/>
    <property type="match status" value="1"/>
</dbReference>
<evidence type="ECO:0000313" key="13">
    <source>
        <dbReference type="Proteomes" id="UP001566132"/>
    </source>
</evidence>